<accession>A0A6A6QUB2</accession>
<evidence type="ECO:0000313" key="1">
    <source>
        <dbReference type="EMBL" id="KAF2496001.1"/>
    </source>
</evidence>
<gene>
    <name evidence="1" type="ORF">BU16DRAFT_560853</name>
</gene>
<name>A0A6A6QUB2_9PEZI</name>
<dbReference type="EMBL" id="MU004188">
    <property type="protein sequence ID" value="KAF2496001.1"/>
    <property type="molecule type" value="Genomic_DNA"/>
</dbReference>
<protein>
    <submittedName>
        <fullName evidence="1">Uncharacterized protein</fullName>
    </submittedName>
</protein>
<reference evidence="1" key="1">
    <citation type="journal article" date="2020" name="Stud. Mycol.">
        <title>101 Dothideomycetes genomes: a test case for predicting lifestyles and emergence of pathogens.</title>
        <authorList>
            <person name="Haridas S."/>
            <person name="Albert R."/>
            <person name="Binder M."/>
            <person name="Bloem J."/>
            <person name="Labutti K."/>
            <person name="Salamov A."/>
            <person name="Andreopoulos B."/>
            <person name="Baker S."/>
            <person name="Barry K."/>
            <person name="Bills G."/>
            <person name="Bluhm B."/>
            <person name="Cannon C."/>
            <person name="Castanera R."/>
            <person name="Culley D."/>
            <person name="Daum C."/>
            <person name="Ezra D."/>
            <person name="Gonzalez J."/>
            <person name="Henrissat B."/>
            <person name="Kuo A."/>
            <person name="Liang C."/>
            <person name="Lipzen A."/>
            <person name="Lutzoni F."/>
            <person name="Magnuson J."/>
            <person name="Mondo S."/>
            <person name="Nolan M."/>
            <person name="Ohm R."/>
            <person name="Pangilinan J."/>
            <person name="Park H.-J."/>
            <person name="Ramirez L."/>
            <person name="Alfaro M."/>
            <person name="Sun H."/>
            <person name="Tritt A."/>
            <person name="Yoshinaga Y."/>
            <person name="Zwiers L.-H."/>
            <person name="Turgeon B."/>
            <person name="Goodwin S."/>
            <person name="Spatafora J."/>
            <person name="Crous P."/>
            <person name="Grigoriev I."/>
        </authorList>
    </citation>
    <scope>NUCLEOTIDE SEQUENCE</scope>
    <source>
        <strain evidence="1">CBS 269.34</strain>
    </source>
</reference>
<evidence type="ECO:0000313" key="2">
    <source>
        <dbReference type="Proteomes" id="UP000799750"/>
    </source>
</evidence>
<dbReference type="Proteomes" id="UP000799750">
    <property type="component" value="Unassembled WGS sequence"/>
</dbReference>
<proteinExistence type="predicted"/>
<dbReference type="OrthoDB" id="539213at2759"/>
<organism evidence="1 2">
    <name type="scientific">Lophium mytilinum</name>
    <dbReference type="NCBI Taxonomy" id="390894"/>
    <lineage>
        <taxon>Eukaryota</taxon>
        <taxon>Fungi</taxon>
        <taxon>Dikarya</taxon>
        <taxon>Ascomycota</taxon>
        <taxon>Pezizomycotina</taxon>
        <taxon>Dothideomycetes</taxon>
        <taxon>Pleosporomycetidae</taxon>
        <taxon>Mytilinidiales</taxon>
        <taxon>Mytilinidiaceae</taxon>
        <taxon>Lophium</taxon>
    </lineage>
</organism>
<keyword evidence="2" id="KW-1185">Reference proteome</keyword>
<sequence length="150" mass="16953">MCQLSTITCTRCGDKEEVYKPCLMFRVNNPKGTVLDARGFADCEWKTQYNEQSNAGCAECLRRSLGAATVIVKDIDLFQQLLGLGANPFDKSAILIASLCHDVSFIMELFRVYEHTRPRRRGFATEALKEAIRRADLQTIKLFAKRADIN</sequence>
<dbReference type="AlphaFoldDB" id="A0A6A6QUB2"/>